<sequence>MKVAVALCLFACAAVSNAAFSGSLVQQAKPLVDQTIFKMRFASVSRSAEGSQFQTALVAGIQEHITSLLGQIEAGVAIVSDIQAQVQGAITAAAASLAQIAQGVSGQVTDVVSQVQGIVGSFVQSIQGVFGSLFGKAIGQKGIWDTLTGGFDLDSIIQRIKDLLAQHIAGLDLHAIITQVLGQLGLPEGVINMLTGFLTSLFPGEQRGLWDTLGGWWGQLTGAAAQAWAQLSAQMSQIVQSVLAGGQAGVQQIQAFASQFLEDASTHAGTISAAAAEQILVFLAPYQQDLGTLWQQVLDTVSSLGGNVNIN</sequence>
<evidence type="ECO:0000313" key="3">
    <source>
        <dbReference type="Proteomes" id="UP000192578"/>
    </source>
</evidence>
<dbReference type="EMBL" id="MTYJ01000060">
    <property type="protein sequence ID" value="OQV17453.1"/>
    <property type="molecule type" value="Genomic_DNA"/>
</dbReference>
<proteinExistence type="predicted"/>
<feature type="signal peptide" evidence="1">
    <location>
        <begin position="1"/>
        <end position="18"/>
    </location>
</feature>
<organism evidence="2 3">
    <name type="scientific">Hypsibius exemplaris</name>
    <name type="common">Freshwater tardigrade</name>
    <dbReference type="NCBI Taxonomy" id="2072580"/>
    <lineage>
        <taxon>Eukaryota</taxon>
        <taxon>Metazoa</taxon>
        <taxon>Ecdysozoa</taxon>
        <taxon>Tardigrada</taxon>
        <taxon>Eutardigrada</taxon>
        <taxon>Parachela</taxon>
        <taxon>Hypsibioidea</taxon>
        <taxon>Hypsibiidae</taxon>
        <taxon>Hypsibius</taxon>
    </lineage>
</organism>
<protein>
    <submittedName>
        <fullName evidence="2">Uncharacterized protein</fullName>
    </submittedName>
</protein>
<dbReference type="Proteomes" id="UP000192578">
    <property type="component" value="Unassembled WGS sequence"/>
</dbReference>
<comment type="caution">
    <text evidence="2">The sequence shown here is derived from an EMBL/GenBank/DDBJ whole genome shotgun (WGS) entry which is preliminary data.</text>
</comment>
<evidence type="ECO:0000256" key="1">
    <source>
        <dbReference type="SAM" id="SignalP"/>
    </source>
</evidence>
<gene>
    <name evidence="2" type="ORF">BV898_08387</name>
</gene>
<keyword evidence="3" id="KW-1185">Reference proteome</keyword>
<keyword evidence="1" id="KW-0732">Signal</keyword>
<accession>A0A1W0WQM7</accession>
<dbReference type="AlphaFoldDB" id="A0A1W0WQM7"/>
<name>A0A1W0WQM7_HYPEX</name>
<reference evidence="3" key="1">
    <citation type="submission" date="2017-01" db="EMBL/GenBank/DDBJ databases">
        <title>Comparative genomics of anhydrobiosis in the tardigrade Hypsibius dujardini.</title>
        <authorList>
            <person name="Yoshida Y."/>
            <person name="Koutsovoulos G."/>
            <person name="Laetsch D."/>
            <person name="Stevens L."/>
            <person name="Kumar S."/>
            <person name="Horikawa D."/>
            <person name="Ishino K."/>
            <person name="Komine S."/>
            <person name="Tomita M."/>
            <person name="Blaxter M."/>
            <person name="Arakawa K."/>
        </authorList>
    </citation>
    <scope>NUCLEOTIDE SEQUENCE [LARGE SCALE GENOMIC DNA]</scope>
    <source>
        <strain evidence="3">Z151</strain>
    </source>
</reference>
<evidence type="ECO:0000313" key="2">
    <source>
        <dbReference type="EMBL" id="OQV17453.1"/>
    </source>
</evidence>
<feature type="chain" id="PRO_5013161996" evidence="1">
    <location>
        <begin position="19"/>
        <end position="311"/>
    </location>
</feature>